<comment type="caution">
    <text evidence="1">The sequence shown here is derived from an EMBL/GenBank/DDBJ whole genome shotgun (WGS) entry which is preliminary data.</text>
</comment>
<dbReference type="Proteomes" id="UP001060085">
    <property type="component" value="Linkage Group LG01"/>
</dbReference>
<name>A0ACC0CH09_CATRO</name>
<evidence type="ECO:0000313" key="1">
    <source>
        <dbReference type="EMBL" id="KAI5684262.1"/>
    </source>
</evidence>
<keyword evidence="2" id="KW-1185">Reference proteome</keyword>
<sequence>MAVIRIPHHHPTEPIQSVYEMEKSIENKNNSSSGGANEIEMQNNEQQNNEPQNNEQQNMAASGSSKSKSRNKNPGVRVVGGRVYDSENGKTCHQCRQKTKDLAAECKNIKKNKPCPIRYCHKCLLNRYGEKAAEVADLPDWNCPKCRGICNCSFCMKKRGCQPTGMLVHTAKAKGFSSVSEMLQVGGTNLNIEKSPNKDVGGSSGKRAASETDPLTSSSGKRVKESIADEKVEANLQSSSTPPSLDEHGAKLRKGKGKKVKVQESEEKPDLGTNDQVEGEEEKSPEGTPEVILPTGTELKAVCGIEMSPEDIGKALQFLEFCTVFEKILELNNGQQEGILKDLADGRSNRPGRVSVTVQLHIRLMLLLQEDPVKSFSMPSGLSPTRGSDSWVHALKECLSGVEDDFLQQLDDGADGYENLSFSQKLTILNCLCDQVLDTE</sequence>
<protein>
    <submittedName>
        <fullName evidence="1">Uncharacterized protein</fullName>
    </submittedName>
</protein>
<proteinExistence type="predicted"/>
<evidence type="ECO:0000313" key="2">
    <source>
        <dbReference type="Proteomes" id="UP001060085"/>
    </source>
</evidence>
<dbReference type="EMBL" id="CM044701">
    <property type="protein sequence ID" value="KAI5684262.1"/>
    <property type="molecule type" value="Genomic_DNA"/>
</dbReference>
<accession>A0ACC0CH09</accession>
<gene>
    <name evidence="1" type="ORF">M9H77_05490</name>
</gene>
<organism evidence="1 2">
    <name type="scientific">Catharanthus roseus</name>
    <name type="common">Madagascar periwinkle</name>
    <name type="synonym">Vinca rosea</name>
    <dbReference type="NCBI Taxonomy" id="4058"/>
    <lineage>
        <taxon>Eukaryota</taxon>
        <taxon>Viridiplantae</taxon>
        <taxon>Streptophyta</taxon>
        <taxon>Embryophyta</taxon>
        <taxon>Tracheophyta</taxon>
        <taxon>Spermatophyta</taxon>
        <taxon>Magnoliopsida</taxon>
        <taxon>eudicotyledons</taxon>
        <taxon>Gunneridae</taxon>
        <taxon>Pentapetalae</taxon>
        <taxon>asterids</taxon>
        <taxon>lamiids</taxon>
        <taxon>Gentianales</taxon>
        <taxon>Apocynaceae</taxon>
        <taxon>Rauvolfioideae</taxon>
        <taxon>Vinceae</taxon>
        <taxon>Catharanthinae</taxon>
        <taxon>Catharanthus</taxon>
    </lineage>
</organism>
<reference evidence="2" key="1">
    <citation type="journal article" date="2023" name="Nat. Plants">
        <title>Single-cell RNA sequencing provides a high-resolution roadmap for understanding the multicellular compartmentation of specialized metabolism.</title>
        <authorList>
            <person name="Sun S."/>
            <person name="Shen X."/>
            <person name="Li Y."/>
            <person name="Li Y."/>
            <person name="Wang S."/>
            <person name="Li R."/>
            <person name="Zhang H."/>
            <person name="Shen G."/>
            <person name="Guo B."/>
            <person name="Wei J."/>
            <person name="Xu J."/>
            <person name="St-Pierre B."/>
            <person name="Chen S."/>
            <person name="Sun C."/>
        </authorList>
    </citation>
    <scope>NUCLEOTIDE SEQUENCE [LARGE SCALE GENOMIC DNA]</scope>
</reference>